<accession>A0A0F9DNV7</accession>
<name>A0A0F9DNV7_9ZZZZ</name>
<proteinExistence type="predicted"/>
<reference evidence="1" key="1">
    <citation type="journal article" date="2015" name="Nature">
        <title>Complex archaea that bridge the gap between prokaryotes and eukaryotes.</title>
        <authorList>
            <person name="Spang A."/>
            <person name="Saw J.H."/>
            <person name="Jorgensen S.L."/>
            <person name="Zaremba-Niedzwiedzka K."/>
            <person name="Martijn J."/>
            <person name="Lind A.E."/>
            <person name="van Eijk R."/>
            <person name="Schleper C."/>
            <person name="Guy L."/>
            <person name="Ettema T.J."/>
        </authorList>
    </citation>
    <scope>NUCLEOTIDE SEQUENCE</scope>
</reference>
<organism evidence="1">
    <name type="scientific">marine sediment metagenome</name>
    <dbReference type="NCBI Taxonomy" id="412755"/>
    <lineage>
        <taxon>unclassified sequences</taxon>
        <taxon>metagenomes</taxon>
        <taxon>ecological metagenomes</taxon>
    </lineage>
</organism>
<protein>
    <submittedName>
        <fullName evidence="1">Uncharacterized protein</fullName>
    </submittedName>
</protein>
<gene>
    <name evidence="1" type="ORF">LCGC14_2523860</name>
</gene>
<evidence type="ECO:0000313" key="1">
    <source>
        <dbReference type="EMBL" id="KKL13628.1"/>
    </source>
</evidence>
<dbReference type="AlphaFoldDB" id="A0A0F9DNV7"/>
<dbReference type="EMBL" id="LAZR01040782">
    <property type="protein sequence ID" value="KKL13628.1"/>
    <property type="molecule type" value="Genomic_DNA"/>
</dbReference>
<sequence>MNQTFKEYLNEVRYYRQKEDWQDDIDEHGASIGVCPKCGGIAKIRTEGPSLATARAFWECEDCGHNKTIQRY</sequence>
<comment type="caution">
    <text evidence="1">The sequence shown here is derived from an EMBL/GenBank/DDBJ whole genome shotgun (WGS) entry which is preliminary data.</text>
</comment>